<dbReference type="AlphaFoldDB" id="A0A7J9JG04"/>
<organism evidence="4 5">
    <name type="scientific">Gossypium armourianum</name>
    <dbReference type="NCBI Taxonomy" id="34283"/>
    <lineage>
        <taxon>Eukaryota</taxon>
        <taxon>Viridiplantae</taxon>
        <taxon>Streptophyta</taxon>
        <taxon>Embryophyta</taxon>
        <taxon>Tracheophyta</taxon>
        <taxon>Spermatophyta</taxon>
        <taxon>Magnoliopsida</taxon>
        <taxon>eudicotyledons</taxon>
        <taxon>Gunneridae</taxon>
        <taxon>Pentapetalae</taxon>
        <taxon>rosids</taxon>
        <taxon>malvids</taxon>
        <taxon>Malvales</taxon>
        <taxon>Malvaceae</taxon>
        <taxon>Malvoideae</taxon>
        <taxon>Gossypium</taxon>
    </lineage>
</organism>
<dbReference type="GO" id="GO:0061631">
    <property type="term" value="F:ubiquitin conjugating enzyme activity"/>
    <property type="evidence" value="ECO:0007669"/>
    <property type="project" value="TreeGrafter"/>
</dbReference>
<dbReference type="InterPro" id="IPR016135">
    <property type="entry name" value="UBQ-conjugating_enzyme/RWD"/>
</dbReference>
<name>A0A7J9JG04_9ROSI</name>
<sequence length="600" mass="66469">MDPEVIKIPHPIPLSVKSKNKQVATHEVIDVDNNEDSIDTMILDEVVDIRSKGKAIKSSSGVCPVIKAEDFVAKSLGLINKVKPPKHSIQGSQNISNLDCNLASSDELFYSNYFNDFMDAGKYAMLQEHFDGVELPAGEDTSIPWFENMTIEVPDGLEASIPWFENISESEKKTSHGTISSTTNANDNLHFLWLQDPAHINMNAASVSNSSSLTPDDPLSHSPGVANLSSPSLFSQILQSQNSATSQTISSIQDLPVVHLPDLTNGNNASHHIEMILSHAIMSPVDAPNHTVVAEPPSPFWLPVVTPEQFFNKHSIYSNFPDLVHGAYITPEEVADIRNQKNVDEEAILNTIFVRVYESRMDLLRAVIIGAEGTPYHDGLFFFDVFFPASYPKEPPHVYYHSGGLRLNPNLYDCGKVCLSLLNTWSGKKNERWIPGMSTMLQVLVSIQALILNQKPYFNEPGWERLSGTPKGELMSRQYNEETFILSLKTMIYSMRRPPKHFEDFVVGHFYTCAHDILVACKAYMDGAQVGCPVKGGIQDVEEGEKSCSPKFKVSMAGCVNMLVKEFTVLGVKDCEKFLVAPESRNNGVDSMPMAAANMN</sequence>
<keyword evidence="5" id="KW-1185">Reference proteome</keyword>
<gene>
    <name evidence="4" type="ORF">Goarm_017527</name>
</gene>
<comment type="caution">
    <text evidence="4">The sequence shown here is derived from an EMBL/GenBank/DDBJ whole genome shotgun (WGS) entry which is preliminary data.</text>
</comment>
<dbReference type="InterPro" id="IPR000608">
    <property type="entry name" value="UBC"/>
</dbReference>
<proteinExistence type="predicted"/>
<dbReference type="CDD" id="cd23837">
    <property type="entry name" value="UBCc_UBE2O"/>
    <property type="match status" value="1"/>
</dbReference>
<evidence type="ECO:0000313" key="5">
    <source>
        <dbReference type="Proteomes" id="UP000593575"/>
    </source>
</evidence>
<dbReference type="PANTHER" id="PTHR46116">
    <property type="entry name" value="(E3-INDEPENDENT) E2 UBIQUITIN-CONJUGATING ENZYME"/>
    <property type="match status" value="1"/>
</dbReference>
<dbReference type="Pfam" id="PF00179">
    <property type="entry name" value="UQ_con"/>
    <property type="match status" value="1"/>
</dbReference>
<keyword evidence="1" id="KW-0808">Transferase</keyword>
<dbReference type="PROSITE" id="PS50127">
    <property type="entry name" value="UBC_2"/>
    <property type="match status" value="1"/>
</dbReference>
<dbReference type="EMBL" id="JABFAE010000007">
    <property type="protein sequence ID" value="MBA0833197.1"/>
    <property type="molecule type" value="Genomic_DNA"/>
</dbReference>
<evidence type="ECO:0000313" key="4">
    <source>
        <dbReference type="EMBL" id="MBA0833197.1"/>
    </source>
</evidence>
<feature type="domain" description="UBC core" evidence="3">
    <location>
        <begin position="331"/>
        <end position="492"/>
    </location>
</feature>
<evidence type="ECO:0000259" key="3">
    <source>
        <dbReference type="PROSITE" id="PS50127"/>
    </source>
</evidence>
<protein>
    <recommendedName>
        <fullName evidence="3">UBC core domain-containing protein</fullName>
    </recommendedName>
</protein>
<evidence type="ECO:0000256" key="2">
    <source>
        <dbReference type="ARBA" id="ARBA00022786"/>
    </source>
</evidence>
<dbReference type="PANTHER" id="PTHR46116:SF41">
    <property type="entry name" value="UBIQUITIN-CONJUGATING ENZYME E2 25-RELATED"/>
    <property type="match status" value="1"/>
</dbReference>
<reference evidence="4 5" key="1">
    <citation type="journal article" date="2019" name="Genome Biol. Evol.">
        <title>Insights into the evolution of the New World diploid cottons (Gossypium, subgenus Houzingenia) based on genome sequencing.</title>
        <authorList>
            <person name="Grover C.E."/>
            <person name="Arick M.A. 2nd"/>
            <person name="Thrash A."/>
            <person name="Conover J.L."/>
            <person name="Sanders W.S."/>
            <person name="Peterson D.G."/>
            <person name="Frelichowski J.E."/>
            <person name="Scheffler J.A."/>
            <person name="Scheffler B.E."/>
            <person name="Wendel J.F."/>
        </authorList>
    </citation>
    <scope>NUCLEOTIDE SEQUENCE [LARGE SCALE GENOMIC DNA]</scope>
    <source>
        <strain evidence="4">6</strain>
        <tissue evidence="4">Leaf</tissue>
    </source>
</reference>
<dbReference type="SUPFAM" id="SSF54495">
    <property type="entry name" value="UBC-like"/>
    <property type="match status" value="1"/>
</dbReference>
<accession>A0A7J9JG04</accession>
<evidence type="ECO:0000256" key="1">
    <source>
        <dbReference type="ARBA" id="ARBA00022679"/>
    </source>
</evidence>
<dbReference type="Proteomes" id="UP000593575">
    <property type="component" value="Unassembled WGS sequence"/>
</dbReference>
<dbReference type="SMART" id="SM00212">
    <property type="entry name" value="UBCc"/>
    <property type="match status" value="1"/>
</dbReference>
<dbReference type="Gene3D" id="3.10.110.10">
    <property type="entry name" value="Ubiquitin Conjugating Enzyme"/>
    <property type="match status" value="1"/>
</dbReference>
<keyword evidence="2" id="KW-0833">Ubl conjugation pathway</keyword>